<sequence length="514" mass="54288">MSDRADVVIAGMGPVGALLAALLGSREVDTIVVEPQDGPYPKPRAAVLDSEALRGLGLVAGLASFTEWGTPVARNGVVGPDGRPLLMIEQTGRAYGFPALARIDQPALEGALRAAAAATGHVRVLTGRRVTAVEDGDDDRPGTTMEDGDDDRPGTTMEDGDDDRPGTTMEDGDDGRPVTAARNGGGVTAVLDDGRRVTGQWLVGCDGVGSTVREAAGIGFSGTTYPQPWLVVDARGGDVEGGPSVAFVADAARPCVVMSQPGRWRWEWMLLPGEDPQAMTADERVRRLVGAWTDPDGLTIERATVFTFHARMAGRWRAGRILLAGDAAHAMPPFAGAGLGMGIRDAVSLAWRLADAIGGDTGPLDGYEADRRPDVARTTALSLRIGRIVQSRSRTVVRLIRGLLRTVAAMPGVERAGRRPPARRALPNPRVRVAGGPPTPLDQVIGYRWAYLGHGCDPREVMPAVPDDAVLLALDLPDPRPGCLPITDPDGLLSGRQGTVTVVRPDRFLQGARR</sequence>
<dbReference type="Proteomes" id="UP000199645">
    <property type="component" value="Unassembled WGS sequence"/>
</dbReference>
<keyword evidence="5" id="KW-1185">Reference proteome</keyword>
<dbReference type="GO" id="GO:0019622">
    <property type="term" value="P:3-(3-hydroxy)phenylpropionate catabolic process"/>
    <property type="evidence" value="ECO:0007669"/>
    <property type="project" value="TreeGrafter"/>
</dbReference>
<organism evidence="4 5">
    <name type="scientific">Actinoplanes philippinensis</name>
    <dbReference type="NCBI Taxonomy" id="35752"/>
    <lineage>
        <taxon>Bacteria</taxon>
        <taxon>Bacillati</taxon>
        <taxon>Actinomycetota</taxon>
        <taxon>Actinomycetes</taxon>
        <taxon>Micromonosporales</taxon>
        <taxon>Micromonosporaceae</taxon>
        <taxon>Actinoplanes</taxon>
    </lineage>
</organism>
<dbReference type="Gene3D" id="3.50.50.60">
    <property type="entry name" value="FAD/NAD(P)-binding domain"/>
    <property type="match status" value="2"/>
</dbReference>
<proteinExistence type="predicted"/>
<evidence type="ECO:0000256" key="2">
    <source>
        <dbReference type="SAM" id="MobiDB-lite"/>
    </source>
</evidence>
<feature type="domain" description="FAD-binding" evidence="3">
    <location>
        <begin position="5"/>
        <end position="140"/>
    </location>
</feature>
<dbReference type="SUPFAM" id="SSF51905">
    <property type="entry name" value="FAD/NAD(P)-binding domain"/>
    <property type="match status" value="1"/>
</dbReference>
<protein>
    <submittedName>
        <fullName evidence="4">3-(3-hydroxy-phenyl)propionate hydroxylase</fullName>
    </submittedName>
</protein>
<keyword evidence="1" id="KW-0560">Oxidoreductase</keyword>
<feature type="region of interest" description="Disordered" evidence="2">
    <location>
        <begin position="130"/>
        <end position="186"/>
    </location>
</feature>
<feature type="domain" description="FAD-binding" evidence="3">
    <location>
        <begin position="180"/>
        <end position="379"/>
    </location>
</feature>
<dbReference type="EMBL" id="FONV01000004">
    <property type="protein sequence ID" value="SFE90428.1"/>
    <property type="molecule type" value="Genomic_DNA"/>
</dbReference>
<dbReference type="PANTHER" id="PTHR43476">
    <property type="entry name" value="3-(3-HYDROXY-PHENYL)PROPIONATE/3-HYDROXYCINNAMIC ACID HYDROXYLASE"/>
    <property type="match status" value="1"/>
</dbReference>
<dbReference type="InterPro" id="IPR050631">
    <property type="entry name" value="PheA/TfdB_FAD_monoxygenase"/>
</dbReference>
<dbReference type="GO" id="GO:0071949">
    <property type="term" value="F:FAD binding"/>
    <property type="evidence" value="ECO:0007669"/>
    <property type="project" value="InterPro"/>
</dbReference>
<feature type="region of interest" description="Disordered" evidence="2">
    <location>
        <begin position="414"/>
        <end position="437"/>
    </location>
</feature>
<evidence type="ECO:0000313" key="5">
    <source>
        <dbReference type="Proteomes" id="UP000199645"/>
    </source>
</evidence>
<dbReference type="Gene3D" id="3.30.70.2450">
    <property type="match status" value="1"/>
</dbReference>
<evidence type="ECO:0000259" key="3">
    <source>
        <dbReference type="Pfam" id="PF01494"/>
    </source>
</evidence>
<name>A0A1I2ED84_9ACTN</name>
<feature type="compositionally biased region" description="Low complexity" evidence="2">
    <location>
        <begin position="423"/>
        <end position="434"/>
    </location>
</feature>
<dbReference type="RefSeq" id="WP_093613102.1">
    <property type="nucleotide sequence ID" value="NZ_FONV01000004.1"/>
</dbReference>
<dbReference type="PRINTS" id="PR00420">
    <property type="entry name" value="RNGMNOXGNASE"/>
</dbReference>
<gene>
    <name evidence="4" type="ORF">SAMN05421541_104351</name>
</gene>
<dbReference type="OrthoDB" id="3647401at2"/>
<dbReference type="PANTHER" id="PTHR43476:SF3">
    <property type="entry name" value="FAD-BINDING MONOOXYGENASE"/>
    <property type="match status" value="1"/>
</dbReference>
<evidence type="ECO:0000313" key="4">
    <source>
        <dbReference type="EMBL" id="SFE90428.1"/>
    </source>
</evidence>
<dbReference type="STRING" id="35752.SAMN05421541_104351"/>
<reference evidence="4 5" key="1">
    <citation type="submission" date="2016-10" db="EMBL/GenBank/DDBJ databases">
        <authorList>
            <person name="de Groot N.N."/>
        </authorList>
    </citation>
    <scope>NUCLEOTIDE SEQUENCE [LARGE SCALE GENOMIC DNA]</scope>
    <source>
        <strain evidence="4 5">DSM 43019</strain>
    </source>
</reference>
<dbReference type="InterPro" id="IPR002938">
    <property type="entry name" value="FAD-bd"/>
</dbReference>
<dbReference type="GO" id="GO:0008688">
    <property type="term" value="F:3-(3-hydroxyphenyl)propionate hydroxylase activity"/>
    <property type="evidence" value="ECO:0007669"/>
    <property type="project" value="TreeGrafter"/>
</dbReference>
<dbReference type="Pfam" id="PF01494">
    <property type="entry name" value="FAD_binding_3"/>
    <property type="match status" value="2"/>
</dbReference>
<dbReference type="InterPro" id="IPR036188">
    <property type="entry name" value="FAD/NAD-bd_sf"/>
</dbReference>
<evidence type="ECO:0000256" key="1">
    <source>
        <dbReference type="ARBA" id="ARBA00023002"/>
    </source>
</evidence>
<dbReference type="AlphaFoldDB" id="A0A1I2ED84"/>
<accession>A0A1I2ED84</accession>